<dbReference type="Proteomes" id="UP000664303">
    <property type="component" value="Unassembled WGS sequence"/>
</dbReference>
<dbReference type="Pfam" id="PF00498">
    <property type="entry name" value="FHA"/>
    <property type="match status" value="2"/>
</dbReference>
<reference evidence="2" key="1">
    <citation type="submission" date="2021-02" db="EMBL/GenBank/DDBJ databases">
        <title>PHA producing bacteria isolated from coastal sediment in Guangdong, Shenzhen.</title>
        <authorList>
            <person name="Zheng W."/>
            <person name="Yu S."/>
            <person name="Huang Y."/>
        </authorList>
    </citation>
    <scope>NUCLEOTIDE SEQUENCE</scope>
    <source>
        <strain evidence="2">TN14-10</strain>
    </source>
</reference>
<dbReference type="InterPro" id="IPR000253">
    <property type="entry name" value="FHA_dom"/>
</dbReference>
<sequence>MRLILKPQSRDGLDDIVIDNGLFAVGRAEEPFASYAPAVTEHLSRRHARIFIENGGAYIADLGSRNGTRLNDKQVEFRPMRLFPGDTLCFANQLAYRVDILDQEQHAANEAPAPVLELLPRAGEPALEPIVVTGFPFLVGKHEQAFQTGGGEAARQLDFLSRRHAHIFSRGGQLYLEDLGSTNGTTLNGERLDEHARPLASGDLLGFGGDHFQYTVRLRERAAGESGDDSAGAGPAAEGNTRFISAADSFLDIFCVELDDRAEAGAASAEPAAPSGAVADHRRAGPIRRARLLLGEFREALAGAPTHTRRGRFALPFLLALALAGGIAYHYLQPEEAEIRQLLDSGQAGLAARRANEALARAPDSESLSILASRALLRHLVPDWQQRLSQQDYAGARQLVHGAAPLASHSPRNDSLLDLLEWITQLQQFVDRRGGLGAPVGLYDDGDRLEQLLEWWDRDRVAHRSAMGMIAEQVATFEPMNREVFSQLRSLRNDRSVYLAAGDKLKQRVEAALASGDAASLRDELADFERQYPRLGGIDTLRADLEQYLAVEAAVNDGELVRAAGLVERSAFSTPPFQRQVEALQSRTLPSADILAAYATAASDWRDGELERALDQLEWLRNQPGGDFAARQLQAKRQLISDYATLQTYRGGSEYGDRLVRFYSRLDPDRDRHFVAALSRDFRAHRGAARQRADEAWQNADRAWRDYRERGGIRGLLRLEESVSDEFEQKSVLLRDAFSSAATGRQVYRLLSVRETAGQTSLYADIVAELNLQRRSLEQLSMVLPPALLDAKLALLPVSNGAQQTAAPERNP</sequence>
<proteinExistence type="predicted"/>
<gene>
    <name evidence="2" type="ORF">JYP50_00310</name>
</gene>
<name>A0A939DBH8_9GAMM</name>
<dbReference type="PROSITE" id="PS50006">
    <property type="entry name" value="FHA_DOMAIN"/>
    <property type="match status" value="2"/>
</dbReference>
<evidence type="ECO:0000313" key="2">
    <source>
        <dbReference type="EMBL" id="MBN7795010.1"/>
    </source>
</evidence>
<dbReference type="AlphaFoldDB" id="A0A939DBH8"/>
<dbReference type="CDD" id="cd00060">
    <property type="entry name" value="FHA"/>
    <property type="match status" value="2"/>
</dbReference>
<protein>
    <submittedName>
        <fullName evidence="2">FHA domain-containing protein</fullName>
    </submittedName>
</protein>
<dbReference type="RefSeq" id="WP_206558460.1">
    <property type="nucleotide sequence ID" value="NZ_JAFKCZ010000001.1"/>
</dbReference>
<dbReference type="Gene3D" id="2.60.200.20">
    <property type="match status" value="2"/>
</dbReference>
<organism evidence="2 3">
    <name type="scientific">Parahaliea mediterranea</name>
    <dbReference type="NCBI Taxonomy" id="651086"/>
    <lineage>
        <taxon>Bacteria</taxon>
        <taxon>Pseudomonadati</taxon>
        <taxon>Pseudomonadota</taxon>
        <taxon>Gammaproteobacteria</taxon>
        <taxon>Cellvibrionales</taxon>
        <taxon>Halieaceae</taxon>
        <taxon>Parahaliea</taxon>
    </lineage>
</organism>
<keyword evidence="3" id="KW-1185">Reference proteome</keyword>
<dbReference type="SUPFAM" id="SSF49879">
    <property type="entry name" value="SMAD/FHA domain"/>
    <property type="match status" value="2"/>
</dbReference>
<comment type="caution">
    <text evidence="2">The sequence shown here is derived from an EMBL/GenBank/DDBJ whole genome shotgun (WGS) entry which is preliminary data.</text>
</comment>
<evidence type="ECO:0000259" key="1">
    <source>
        <dbReference type="PROSITE" id="PS50006"/>
    </source>
</evidence>
<dbReference type="EMBL" id="JAFKCZ010000001">
    <property type="protein sequence ID" value="MBN7795010.1"/>
    <property type="molecule type" value="Genomic_DNA"/>
</dbReference>
<dbReference type="SMART" id="SM00240">
    <property type="entry name" value="FHA"/>
    <property type="match status" value="2"/>
</dbReference>
<accession>A0A939DBH8</accession>
<evidence type="ECO:0000313" key="3">
    <source>
        <dbReference type="Proteomes" id="UP000664303"/>
    </source>
</evidence>
<dbReference type="PANTHER" id="PTHR23308">
    <property type="entry name" value="NUCLEAR INHIBITOR OF PROTEIN PHOSPHATASE-1"/>
    <property type="match status" value="1"/>
</dbReference>
<dbReference type="InterPro" id="IPR050923">
    <property type="entry name" value="Cell_Proc_Reg/RNA_Proc"/>
</dbReference>
<feature type="domain" description="FHA" evidence="1">
    <location>
        <begin position="23"/>
        <end position="75"/>
    </location>
</feature>
<feature type="domain" description="FHA" evidence="1">
    <location>
        <begin position="137"/>
        <end position="192"/>
    </location>
</feature>
<dbReference type="InterPro" id="IPR008984">
    <property type="entry name" value="SMAD_FHA_dom_sf"/>
</dbReference>